<sequence>MLYEPSIYTQPAATTMWAARRYHVIQCWKVMDNCQIINSPSLSQVEMSLFLGFVCKHGGEMLRDVIGANRLITPRLFPSIILSLYRLVEYLTVSPYRLVEYLTVSLYRLVEYLTVSPYRLVEYLTVSLYCLVEYLTVSLHRLVIVPELCDEWVLDSGDSKDCDTELPPGGVTYLVKYLGSTLIETPSSEEATAEAIKTIITMAKASGKKLQRVALSVNQEGIRTVDIGTQDTHLEVSIYRISYCSADAAHNHVFAFIATNSNETMECHAFLCPKRKMTHAVTLTVAQSFSTAYQLWQMSQEDSQLHHPYSQISTNMDTMTDFRNKMKSCSVNEKTQESESRLLDNTNTNDSKTMLIDFSADIPAFAENGNSWVSFDDDRQENLNDSFTRLTSPQNLFPASSSKHHLHLFNNGGYTSNSCNWGETRSINLLSAHHHRHTINTSLIAAQHQQPNINCLLLAAHHLHHLEPNINSLPSAAQHQQPTISSSPSIVYDEQPWLCPGHTSLHNIFPSAR</sequence>
<dbReference type="InterPro" id="IPR011993">
    <property type="entry name" value="PH-like_dom_sf"/>
</dbReference>
<dbReference type="InterPro" id="IPR051133">
    <property type="entry name" value="Adapter_Engulfment-Domain"/>
</dbReference>
<dbReference type="PROSITE" id="PS01179">
    <property type="entry name" value="PID"/>
    <property type="match status" value="1"/>
</dbReference>
<dbReference type="CDD" id="cd13159">
    <property type="entry name" value="PTB_LDLRAP-mammal-like"/>
    <property type="match status" value="1"/>
</dbReference>
<dbReference type="PANTHER" id="PTHR11232:SF74">
    <property type="entry name" value="PTB DOMAIN-CONTAINING ADAPTER PROTEIN CED-6-LIKE PROTEIN"/>
    <property type="match status" value="1"/>
</dbReference>
<evidence type="ECO:0000259" key="1">
    <source>
        <dbReference type="PROSITE" id="PS01179"/>
    </source>
</evidence>
<evidence type="ECO:0000313" key="2">
    <source>
        <dbReference type="EMBL" id="CAD7266676.1"/>
    </source>
</evidence>
<proteinExistence type="predicted"/>
<accession>A0A7R9G5Z3</accession>
<dbReference type="Gene3D" id="2.30.29.30">
    <property type="entry name" value="Pleckstrin-homology domain (PH domain)/Phosphotyrosine-binding domain (PTB)"/>
    <property type="match status" value="1"/>
</dbReference>
<dbReference type="Pfam" id="PF00640">
    <property type="entry name" value="PID"/>
    <property type="match status" value="1"/>
</dbReference>
<dbReference type="SUPFAM" id="SSF50729">
    <property type="entry name" value="PH domain-like"/>
    <property type="match status" value="1"/>
</dbReference>
<dbReference type="EMBL" id="OC007421">
    <property type="protein sequence ID" value="CAD7266676.1"/>
    <property type="molecule type" value="Genomic_DNA"/>
</dbReference>
<dbReference type="InterPro" id="IPR006020">
    <property type="entry name" value="PTB/PI_dom"/>
</dbReference>
<reference evidence="2" key="1">
    <citation type="submission" date="2020-11" db="EMBL/GenBank/DDBJ databases">
        <authorList>
            <person name="Tran Van P."/>
        </authorList>
    </citation>
    <scope>NUCLEOTIDE SEQUENCE</scope>
</reference>
<organism evidence="2">
    <name type="scientific">Timema shepardi</name>
    <name type="common">Walking stick</name>
    <dbReference type="NCBI Taxonomy" id="629360"/>
    <lineage>
        <taxon>Eukaryota</taxon>
        <taxon>Metazoa</taxon>
        <taxon>Ecdysozoa</taxon>
        <taxon>Arthropoda</taxon>
        <taxon>Hexapoda</taxon>
        <taxon>Insecta</taxon>
        <taxon>Pterygota</taxon>
        <taxon>Neoptera</taxon>
        <taxon>Polyneoptera</taxon>
        <taxon>Phasmatodea</taxon>
        <taxon>Timematodea</taxon>
        <taxon>Timematoidea</taxon>
        <taxon>Timematidae</taxon>
        <taxon>Timema</taxon>
    </lineage>
</organism>
<name>A0A7R9G5Z3_TIMSH</name>
<protein>
    <recommendedName>
        <fullName evidence="1">PID domain-containing protein</fullName>
    </recommendedName>
</protein>
<dbReference type="PANTHER" id="PTHR11232">
    <property type="entry name" value="PHOSPHOTYROSINE INTERACTION DOMAIN-CONTAINING FAMILY MEMBER"/>
    <property type="match status" value="1"/>
</dbReference>
<feature type="domain" description="PID" evidence="1">
    <location>
        <begin position="169"/>
        <end position="294"/>
    </location>
</feature>
<gene>
    <name evidence="2" type="ORF">TSIB3V08_LOCUS10691</name>
</gene>
<dbReference type="SMART" id="SM00462">
    <property type="entry name" value="PTB"/>
    <property type="match status" value="1"/>
</dbReference>
<dbReference type="AlphaFoldDB" id="A0A7R9G5Z3"/>